<dbReference type="Proteomes" id="UP000595278">
    <property type="component" value="Chromosome"/>
</dbReference>
<dbReference type="PROSITE" id="PS51644">
    <property type="entry name" value="HTH_OST"/>
    <property type="match status" value="1"/>
</dbReference>
<feature type="domain" description="HTH OST-type" evidence="1">
    <location>
        <begin position="171"/>
        <end position="244"/>
    </location>
</feature>
<dbReference type="Gene3D" id="3.30.420.610">
    <property type="entry name" value="LOTUS domain-like"/>
    <property type="match status" value="2"/>
</dbReference>
<evidence type="ECO:0000313" key="3">
    <source>
        <dbReference type="Proteomes" id="UP000595278"/>
    </source>
</evidence>
<dbReference type="KEGG" id="eaz:JHT90_01215"/>
<dbReference type="PANTHER" id="PTHR35811">
    <property type="entry name" value="SLR1870 PROTEIN"/>
    <property type="match status" value="1"/>
</dbReference>
<organism evidence="2 3">
    <name type="scientific">Entomomonas asaccharolytica</name>
    <dbReference type="NCBI Taxonomy" id="2785331"/>
    <lineage>
        <taxon>Bacteria</taxon>
        <taxon>Pseudomonadati</taxon>
        <taxon>Pseudomonadota</taxon>
        <taxon>Gammaproteobacteria</taxon>
        <taxon>Pseudomonadales</taxon>
        <taxon>Pseudomonadaceae</taxon>
        <taxon>Entomomonas</taxon>
    </lineage>
</organism>
<dbReference type="EMBL" id="CP067393">
    <property type="protein sequence ID" value="QQP85906.1"/>
    <property type="molecule type" value="Genomic_DNA"/>
</dbReference>
<reference evidence="2 3" key="1">
    <citation type="submission" date="2021-01" db="EMBL/GenBank/DDBJ databases">
        <title>Entomomonas sp. F2A isolated from a house cricket (Acheta domesticus).</title>
        <authorList>
            <person name="Spergser J."/>
            <person name="Busse H.-J."/>
        </authorList>
    </citation>
    <scope>NUCLEOTIDE SEQUENCE [LARGE SCALE GENOMIC DNA]</scope>
    <source>
        <strain evidence="2 3">F2A</strain>
    </source>
</reference>
<proteinExistence type="predicted"/>
<sequence>MEINNSNLALLIDAENTTADIDIIAQLLAEVAKYGITNIKRIYGDWTNNLLNPWKPILLKYSIQPIQQFTYTTGKNNSDSALIIDAMDLLYNHTYLNGFCIVSSDSDFTRLATRLRESGKLVLGIGQQKTPQAFRASCDRFIYTEILKPKVEPEIKPQTINSINNKIDISTDKKLTKHILSVFKSISDEEGKATLSIMRGQLDKILNDFDPRNYGFAKFSSFIEATKLFELSNKNTIIKLKNNTQNKNFSTKEQLINAFKNTANSKGIAYLSQIKANLNFDPKELGYKTFSSYIKASQLFDLINRGTQAKFKKQPNE</sequence>
<dbReference type="Gene3D" id="3.40.50.1010">
    <property type="entry name" value="5'-nuclease"/>
    <property type="match status" value="1"/>
</dbReference>
<dbReference type="Pfam" id="PF01936">
    <property type="entry name" value="NYN"/>
    <property type="match status" value="1"/>
</dbReference>
<accession>A0A974NFX7</accession>
<name>A0A974NFX7_9GAMM</name>
<dbReference type="InterPro" id="IPR041966">
    <property type="entry name" value="LOTUS-like"/>
</dbReference>
<evidence type="ECO:0000259" key="1">
    <source>
        <dbReference type="PROSITE" id="PS51644"/>
    </source>
</evidence>
<gene>
    <name evidence="2" type="ORF">JHT90_01215</name>
</gene>
<protein>
    <submittedName>
        <fullName evidence="2">NYN domain-containing protein</fullName>
    </submittedName>
</protein>
<dbReference type="InterPro" id="IPR021139">
    <property type="entry name" value="NYN"/>
</dbReference>
<dbReference type="RefSeq" id="WP_201093105.1">
    <property type="nucleotide sequence ID" value="NZ_CP067393.1"/>
</dbReference>
<dbReference type="InterPro" id="IPR025605">
    <property type="entry name" value="OST-HTH/LOTUS_dom"/>
</dbReference>
<evidence type="ECO:0000313" key="2">
    <source>
        <dbReference type="EMBL" id="QQP85906.1"/>
    </source>
</evidence>
<dbReference type="PANTHER" id="PTHR35811:SF1">
    <property type="entry name" value="HTH OST-TYPE DOMAIN-CONTAINING PROTEIN"/>
    <property type="match status" value="1"/>
</dbReference>
<dbReference type="CDD" id="cd11297">
    <property type="entry name" value="PIN_LabA-like_N_1"/>
    <property type="match status" value="1"/>
</dbReference>
<dbReference type="Pfam" id="PF12872">
    <property type="entry name" value="OST-HTH"/>
    <property type="match status" value="2"/>
</dbReference>
<keyword evidence="3" id="KW-1185">Reference proteome</keyword>
<dbReference type="AlphaFoldDB" id="A0A974NFX7"/>
<dbReference type="GO" id="GO:0004540">
    <property type="term" value="F:RNA nuclease activity"/>
    <property type="evidence" value="ECO:0007669"/>
    <property type="project" value="InterPro"/>
</dbReference>
<dbReference type="CDD" id="cd10146">
    <property type="entry name" value="LabA_like_C"/>
    <property type="match status" value="2"/>
</dbReference>